<dbReference type="Pfam" id="PF02996">
    <property type="entry name" value="Prefoldin"/>
    <property type="match status" value="1"/>
</dbReference>
<dbReference type="GO" id="GO:0005634">
    <property type="term" value="C:nucleus"/>
    <property type="evidence" value="ECO:0007669"/>
    <property type="project" value="UniProtKB-SubCell"/>
</dbReference>
<evidence type="ECO:0000313" key="5">
    <source>
        <dbReference type="EMBL" id="CAE0440275.1"/>
    </source>
</evidence>
<evidence type="ECO:0000256" key="4">
    <source>
        <dbReference type="SAM" id="MobiDB-lite"/>
    </source>
</evidence>
<dbReference type="InterPro" id="IPR052255">
    <property type="entry name" value="RNA_pol_II_subunit5-mediator"/>
</dbReference>
<reference evidence="5" key="1">
    <citation type="submission" date="2021-01" db="EMBL/GenBank/DDBJ databases">
        <authorList>
            <person name="Corre E."/>
            <person name="Pelletier E."/>
            <person name="Niang G."/>
            <person name="Scheremetjew M."/>
            <person name="Finn R."/>
            <person name="Kale V."/>
            <person name="Holt S."/>
            <person name="Cochrane G."/>
            <person name="Meng A."/>
            <person name="Brown T."/>
            <person name="Cohen L."/>
        </authorList>
    </citation>
    <scope>NUCLEOTIDE SEQUENCE</scope>
    <source>
        <strain evidence="5">GSBS06</strain>
    </source>
</reference>
<dbReference type="InterPro" id="IPR009053">
    <property type="entry name" value="Prefoldin"/>
</dbReference>
<dbReference type="AlphaFoldDB" id="A0A7S3UXN3"/>
<evidence type="ECO:0000256" key="3">
    <source>
        <dbReference type="ARBA" id="ARBA00038295"/>
    </source>
</evidence>
<organism evidence="5">
    <name type="scientific">Aplanochytrium stocchinoi</name>
    <dbReference type="NCBI Taxonomy" id="215587"/>
    <lineage>
        <taxon>Eukaryota</taxon>
        <taxon>Sar</taxon>
        <taxon>Stramenopiles</taxon>
        <taxon>Bigyra</taxon>
        <taxon>Labyrinthulomycetes</taxon>
        <taxon>Thraustochytrida</taxon>
        <taxon>Thraustochytriidae</taxon>
        <taxon>Aplanochytrium</taxon>
    </lineage>
</organism>
<dbReference type="Gene3D" id="1.10.287.370">
    <property type="match status" value="1"/>
</dbReference>
<gene>
    <name evidence="5" type="ORF">ASTO00021_LOCUS10409</name>
</gene>
<proteinExistence type="inferred from homology"/>
<feature type="compositionally biased region" description="Polar residues" evidence="4">
    <location>
        <begin position="204"/>
        <end position="223"/>
    </location>
</feature>
<feature type="compositionally biased region" description="Basic and acidic residues" evidence="4">
    <location>
        <begin position="228"/>
        <end position="237"/>
    </location>
</feature>
<dbReference type="InterPro" id="IPR004127">
    <property type="entry name" value="Prefoldin_subunit_alpha"/>
</dbReference>
<sequence length="249" mass="28185">MLRSAAGSAIPQNERLSLFENEKENLEMQIKACCEVDESLEQLPKSLRKKVMVPLGQMAFVPGIVEQTNEVMVLLGANHFALRSSFQAREILSRRKAKLESSLEKISAAIEDGKGVAERITKKVEDDHDQKENDDEKPVHIHETFEQSQGTLNVPQQKPLFEPISSEKHEQIMARLEELERLESMDSNDTNNPMARMHSKETNTAKSSAFSGTIQERNSSSGGNAEVDTTKRKERVSLFKQQRMNQRPH</sequence>
<dbReference type="GO" id="GO:0003714">
    <property type="term" value="F:transcription corepressor activity"/>
    <property type="evidence" value="ECO:0007669"/>
    <property type="project" value="TreeGrafter"/>
</dbReference>
<feature type="compositionally biased region" description="Polar residues" evidence="4">
    <location>
        <begin position="239"/>
        <end position="249"/>
    </location>
</feature>
<protein>
    <submittedName>
        <fullName evidence="5">Uncharacterized protein</fullName>
    </submittedName>
</protein>
<dbReference type="SUPFAM" id="SSF46579">
    <property type="entry name" value="Prefoldin"/>
    <property type="match status" value="1"/>
</dbReference>
<feature type="region of interest" description="Disordered" evidence="4">
    <location>
        <begin position="181"/>
        <end position="249"/>
    </location>
</feature>
<evidence type="ECO:0000256" key="2">
    <source>
        <dbReference type="ARBA" id="ARBA00023242"/>
    </source>
</evidence>
<name>A0A7S3UXN3_9STRA</name>
<accession>A0A7S3UXN3</accession>
<keyword evidence="2" id="KW-0539">Nucleus</keyword>
<dbReference type="PANTHER" id="PTHR15111">
    <property type="entry name" value="RNA POLYMERASE II SUBUNIT 5-MEDIATING PROTEIN NNX3"/>
    <property type="match status" value="1"/>
</dbReference>
<dbReference type="CDD" id="cd23159">
    <property type="entry name" value="Prefoldin_URI1"/>
    <property type="match status" value="1"/>
</dbReference>
<dbReference type="GO" id="GO:0019212">
    <property type="term" value="F:phosphatase inhibitor activity"/>
    <property type="evidence" value="ECO:0007669"/>
    <property type="project" value="TreeGrafter"/>
</dbReference>
<comment type="subcellular location">
    <subcellularLocation>
        <location evidence="1">Nucleus</location>
    </subcellularLocation>
</comment>
<comment type="similarity">
    <text evidence="3">Belongs to the RNA polymerase II subunit 5-mediating protein family.</text>
</comment>
<dbReference type="GO" id="GO:0003682">
    <property type="term" value="F:chromatin binding"/>
    <property type="evidence" value="ECO:0007669"/>
    <property type="project" value="TreeGrafter"/>
</dbReference>
<dbReference type="PANTHER" id="PTHR15111:SF0">
    <property type="entry name" value="UNCONVENTIONAL PREFOLDIN RPB5 INTERACTOR 1"/>
    <property type="match status" value="1"/>
</dbReference>
<dbReference type="NCBIfam" id="TIGR00293">
    <property type="entry name" value="prefoldin subunit alpha"/>
    <property type="match status" value="1"/>
</dbReference>
<evidence type="ECO:0000256" key="1">
    <source>
        <dbReference type="ARBA" id="ARBA00004123"/>
    </source>
</evidence>
<dbReference type="EMBL" id="HBIN01013775">
    <property type="protein sequence ID" value="CAE0440275.1"/>
    <property type="molecule type" value="Transcribed_RNA"/>
</dbReference>
<dbReference type="GO" id="GO:0000122">
    <property type="term" value="P:negative regulation of transcription by RNA polymerase II"/>
    <property type="evidence" value="ECO:0007669"/>
    <property type="project" value="TreeGrafter"/>
</dbReference>